<protein>
    <recommendedName>
        <fullName evidence="7">RNA-directed RNA polymerase</fullName>
        <ecNumber evidence="7">2.7.7.48</ecNumber>
    </recommendedName>
</protein>
<dbReference type="Pfam" id="PF02123">
    <property type="entry name" value="RdRP_4"/>
    <property type="match status" value="1"/>
</dbReference>
<keyword evidence="5 7" id="KW-0547">Nucleotide-binding</keyword>
<dbReference type="GO" id="GO:0000166">
    <property type="term" value="F:nucleotide binding"/>
    <property type="evidence" value="ECO:0007669"/>
    <property type="project" value="UniProtKB-KW"/>
</dbReference>
<evidence type="ECO:0000256" key="1">
    <source>
        <dbReference type="ARBA" id="ARBA00010455"/>
    </source>
</evidence>
<evidence type="ECO:0000256" key="6">
    <source>
        <dbReference type="ARBA" id="ARBA00048744"/>
    </source>
</evidence>
<feature type="compositionally biased region" description="Basic and acidic residues" evidence="8">
    <location>
        <begin position="107"/>
        <end position="117"/>
    </location>
</feature>
<dbReference type="InterPro" id="IPR043502">
    <property type="entry name" value="DNA/RNA_pol_sf"/>
</dbReference>
<evidence type="ECO:0000256" key="7">
    <source>
        <dbReference type="RuleBase" id="RU364050"/>
    </source>
</evidence>
<organism evidence="9">
    <name type="scientific">Bactrocera tryoni toti-like virus 1</name>
    <dbReference type="NCBI Taxonomy" id="2812447"/>
    <lineage>
        <taxon>Viruses</taxon>
        <taxon>Riboviria</taxon>
        <taxon>Orthornavirae</taxon>
        <taxon>Duplornaviricota</taxon>
        <taxon>Chrymotiviricetes</taxon>
        <taxon>Ghabrivirales</taxon>
        <taxon>Totiviridae</taxon>
    </lineage>
</organism>
<evidence type="ECO:0000256" key="5">
    <source>
        <dbReference type="ARBA" id="ARBA00022741"/>
    </source>
</evidence>
<dbReference type="EMBL" id="HG993803">
    <property type="protein sequence ID" value="CAF0513900.1"/>
    <property type="molecule type" value="Genomic_RNA"/>
</dbReference>
<gene>
    <name evidence="9" type="primary">RdRp</name>
</gene>
<proteinExistence type="inferred from homology"/>
<dbReference type="GO" id="GO:0003968">
    <property type="term" value="F:RNA-directed RNA polymerase activity"/>
    <property type="evidence" value="ECO:0007669"/>
    <property type="project" value="UniProtKB-KW"/>
</dbReference>
<keyword evidence="2 7" id="KW-0696">RNA-directed RNA polymerase</keyword>
<dbReference type="GO" id="GO:0006351">
    <property type="term" value="P:DNA-templated transcription"/>
    <property type="evidence" value="ECO:0007669"/>
    <property type="project" value="InterPro"/>
</dbReference>
<accession>A0A8J9SC23</accession>
<dbReference type="EC" id="2.7.7.48" evidence="7"/>
<evidence type="ECO:0000313" key="9">
    <source>
        <dbReference type="EMBL" id="CAF0513900.1"/>
    </source>
</evidence>
<evidence type="ECO:0000256" key="4">
    <source>
        <dbReference type="ARBA" id="ARBA00022695"/>
    </source>
</evidence>
<keyword evidence="7" id="KW-0693">Viral RNA replication</keyword>
<evidence type="ECO:0000256" key="8">
    <source>
        <dbReference type="SAM" id="MobiDB-lite"/>
    </source>
</evidence>
<keyword evidence="4 7" id="KW-0548">Nucleotidyltransferase</keyword>
<dbReference type="SUPFAM" id="SSF56672">
    <property type="entry name" value="DNA/RNA polymerases"/>
    <property type="match status" value="1"/>
</dbReference>
<comment type="similarity">
    <text evidence="1">Belongs to the totiviridae RNA-directed RNA polymerase family.</text>
</comment>
<sequence>MVVGRICGSGGARKHYQPALYERGFSITGLTYRQWRDEWSRTFGQERRSGSSVGYARTWCSIRRRCGSEETDGGGEQESGDRNAFAGLAGAITDACLSGRRSKTGHRLEFGGRKGGAEEYSQAGRRSSGGWCEPRQGGENGCNLDWGTPAEIKTEEDWSLQEGLAAIEQEGSEIGLSGKCNCGGEKGVNAELNEFNVHLQRFRIKEHKRCHGCGIGAGTLEDGVHILLRGAHKTARDFINKLYSLAISSKASRCKCLMQKYFKKQSAILKLGGKYIHEDWRWGVHWEMFYGYTPYRGVEHMLDEVEQWLVFRRILGGELEEAEYLKMMSEETLRLCREEWHLPKKCLGIEEWVATGEWMRGRSGDGVRNEVQINGKKMKTRRMKSVDAVFRSDRDMGRSLRRVTDETFQVMEKSEGAKVRPVVKTGSEMFRKMDFLSQWVEDGFGQSKLSTLFGGVENQEDIDNELMASAENSALWKVPLDQSNFDWHQNRLSVEVVVATLGIALSKQVDNPDFHCVWETMWDSLFSREVRVVAGSAKYEWGNGLPSGLRWTALLDTILNITSFRVAVRLASGALKREIPIHCHKSQGDDIAFSSANLEDVKYIIHIYNRLGYEAHPAKTFYSRYRTEFLRKSYENGLGITGYICRSLLSIRFRNPILDLAVEKATRVYSRLTTWHLLGIRGMKSKAVAEMFIADCEQMGVSAEHAAGYALCKASFGGAGLLPSSQLGRALVRWFKVPYTYEVVVNEKKISPYLGQWNGRIAEKCSRYLSPHNYEHLYKSLSLSWGIREIDLLGKVYIVWKECKLSPLYIGPCEESAPEPEGFWRLEGLPTMVRNDVKEGAIEKDNWTELVKPECVDWLRRMQKRVSKTVFREYLLGRINAPWPIVDNVAMKYGQKIRTKFQRLLRSYVLKKDIGILEICRISAALEERISSALMEMGKRYTYGV</sequence>
<keyword evidence="3 7" id="KW-0808">Transferase</keyword>
<name>A0A8J9SC23_9VIRU</name>
<dbReference type="InterPro" id="IPR001795">
    <property type="entry name" value="RNA-dir_pol_luteovirus"/>
</dbReference>
<comment type="catalytic activity">
    <reaction evidence="6 7">
        <text>RNA(n) + a ribonucleoside 5'-triphosphate = RNA(n+1) + diphosphate</text>
        <dbReference type="Rhea" id="RHEA:21248"/>
        <dbReference type="Rhea" id="RHEA-COMP:14527"/>
        <dbReference type="Rhea" id="RHEA-COMP:17342"/>
        <dbReference type="ChEBI" id="CHEBI:33019"/>
        <dbReference type="ChEBI" id="CHEBI:61557"/>
        <dbReference type="ChEBI" id="CHEBI:140395"/>
        <dbReference type="EC" id="2.7.7.48"/>
    </reaction>
</comment>
<evidence type="ECO:0000256" key="3">
    <source>
        <dbReference type="ARBA" id="ARBA00022679"/>
    </source>
</evidence>
<reference evidence="9" key="1">
    <citation type="submission" date="2021-02" db="EMBL/GenBank/DDBJ databases">
        <authorList>
            <person name="Sharpe R S."/>
        </authorList>
    </citation>
    <scope>NUCLEOTIDE SEQUENCE</scope>
</reference>
<evidence type="ECO:0000256" key="2">
    <source>
        <dbReference type="ARBA" id="ARBA00022484"/>
    </source>
</evidence>
<dbReference type="GO" id="GO:0003723">
    <property type="term" value="F:RNA binding"/>
    <property type="evidence" value="ECO:0007669"/>
    <property type="project" value="InterPro"/>
</dbReference>
<feature type="region of interest" description="Disordered" evidence="8">
    <location>
        <begin position="107"/>
        <end position="133"/>
    </location>
</feature>